<protein>
    <recommendedName>
        <fullName evidence="4">ABC-2 family transporter protein</fullName>
    </recommendedName>
</protein>
<evidence type="ECO:0000313" key="2">
    <source>
        <dbReference type="EMBL" id="SDS57358.1"/>
    </source>
</evidence>
<proteinExistence type="predicted"/>
<keyword evidence="3" id="KW-1185">Reference proteome</keyword>
<feature type="transmembrane region" description="Helical" evidence="1">
    <location>
        <begin position="212"/>
        <end position="231"/>
    </location>
</feature>
<sequence>MKNAITAEWGKIWSLRSPWGCVVAAVLLTVGMAATLANDFLYDVTQGRLPESETLAVLDPLTQAMQVGQLALVALAMLVVTSEYGTGVIRSTFLARPRRRDVLLAKTAVAAVMGFVAGLAAAVAGWAAAALLLGDHAGSGEPVAACLRLAVVAMLACMFTVAVGFLLRNAAGTLTTMFVLLVGLQLVDPRIGQYLPAGAAVAFAAGDGVRNLWVLVAWTTAAQLAAGLLLARRDA</sequence>
<gene>
    <name evidence="2" type="ORF">SAMN04489716_1087</name>
</gene>
<feature type="transmembrane region" description="Helical" evidence="1">
    <location>
        <begin position="102"/>
        <end position="127"/>
    </location>
</feature>
<evidence type="ECO:0000313" key="3">
    <source>
        <dbReference type="Proteomes" id="UP000198688"/>
    </source>
</evidence>
<dbReference type="AlphaFoldDB" id="A0A1H1TB37"/>
<accession>A0A1H1TB37</accession>
<evidence type="ECO:0000256" key="1">
    <source>
        <dbReference type="SAM" id="Phobius"/>
    </source>
</evidence>
<reference evidence="2 3" key="1">
    <citation type="submission" date="2016-10" db="EMBL/GenBank/DDBJ databases">
        <authorList>
            <person name="de Groot N.N."/>
        </authorList>
    </citation>
    <scope>NUCLEOTIDE SEQUENCE [LARGE SCALE GENOMIC DNA]</scope>
    <source>
        <strain evidence="2 3">DSM 43941</strain>
    </source>
</reference>
<feature type="transmembrane region" description="Helical" evidence="1">
    <location>
        <begin position="61"/>
        <end position="81"/>
    </location>
</feature>
<keyword evidence="1" id="KW-0472">Membrane</keyword>
<feature type="transmembrane region" description="Helical" evidence="1">
    <location>
        <begin position="174"/>
        <end position="192"/>
    </location>
</feature>
<feature type="transmembrane region" description="Helical" evidence="1">
    <location>
        <begin position="147"/>
        <end position="167"/>
    </location>
</feature>
<dbReference type="OrthoDB" id="3297477at2"/>
<name>A0A1H1TB37_9ACTN</name>
<organism evidence="2 3">
    <name type="scientific">Actinoplanes derwentensis</name>
    <dbReference type="NCBI Taxonomy" id="113562"/>
    <lineage>
        <taxon>Bacteria</taxon>
        <taxon>Bacillati</taxon>
        <taxon>Actinomycetota</taxon>
        <taxon>Actinomycetes</taxon>
        <taxon>Micromonosporales</taxon>
        <taxon>Micromonosporaceae</taxon>
        <taxon>Actinoplanes</taxon>
    </lineage>
</organism>
<keyword evidence="1" id="KW-0812">Transmembrane</keyword>
<dbReference type="STRING" id="113562.SAMN04489716_1087"/>
<dbReference type="Proteomes" id="UP000198688">
    <property type="component" value="Chromosome I"/>
</dbReference>
<keyword evidence="1" id="KW-1133">Transmembrane helix</keyword>
<dbReference type="RefSeq" id="WP_092542162.1">
    <property type="nucleotide sequence ID" value="NZ_BOMJ01000083.1"/>
</dbReference>
<evidence type="ECO:0008006" key="4">
    <source>
        <dbReference type="Google" id="ProtNLM"/>
    </source>
</evidence>
<dbReference type="EMBL" id="LT629758">
    <property type="protein sequence ID" value="SDS57358.1"/>
    <property type="molecule type" value="Genomic_DNA"/>
</dbReference>